<evidence type="ECO:0000313" key="1">
    <source>
        <dbReference type="EMBL" id="VYT02001.1"/>
    </source>
</evidence>
<dbReference type="AlphaFoldDB" id="A0A6N2TD77"/>
<gene>
    <name evidence="1" type="ORF">BILFYP9_01469</name>
</gene>
<name>A0A6N2TD77_9BACE</name>
<protein>
    <submittedName>
        <fullName evidence="1">Uncharacterized protein</fullName>
    </submittedName>
</protein>
<sequence length="370" mass="42293">MVVTPLISFSIPSPQILKQQAMKALKTTISITELQKTIKIWRSRKITDSTIPKLLDLYLGMTAYMNDKHIYPVENFYDIKMSLRFSTTQSLIEAVKTSQSFKFIVDENQKQIKAFYSPLCHDENSKLETKEDNKRSESSLNLPQAFAQTLAVDNIYNIYTKGNSSDEELSPKGEATLEDKSSKKDIITEESLAAAKEFFHLINENSSQKAQILTPLINWFQIHERLTRKHACENLVYLVNELLIPYFAGQARFMKSNHTGRLCWLSNLLKSAHGQHLLNDAARGSRQKREQVALETKKNQRDNHPVNGFEWTDPETGMRFYDDKDEGAVNIPADAEARPSENAVWNVLSKEWVLPTTSPCGDSPFRKEEN</sequence>
<accession>A0A6N2TD77</accession>
<dbReference type="EMBL" id="CACRSU010000014">
    <property type="protein sequence ID" value="VYT02001.1"/>
    <property type="molecule type" value="Genomic_DNA"/>
</dbReference>
<organism evidence="1">
    <name type="scientific">Bacteroides intestinalis</name>
    <dbReference type="NCBI Taxonomy" id="329854"/>
    <lineage>
        <taxon>Bacteria</taxon>
        <taxon>Pseudomonadati</taxon>
        <taxon>Bacteroidota</taxon>
        <taxon>Bacteroidia</taxon>
        <taxon>Bacteroidales</taxon>
        <taxon>Bacteroidaceae</taxon>
        <taxon>Bacteroides</taxon>
    </lineage>
</organism>
<proteinExistence type="predicted"/>
<reference evidence="1" key="1">
    <citation type="submission" date="2019-11" db="EMBL/GenBank/DDBJ databases">
        <authorList>
            <person name="Feng L."/>
        </authorList>
    </citation>
    <scope>NUCLEOTIDE SEQUENCE</scope>
    <source>
        <strain evidence="1">BintestinalisLFYP9</strain>
    </source>
</reference>